<comment type="caution">
    <text evidence="2">The sequence shown here is derived from an EMBL/GenBank/DDBJ whole genome shotgun (WGS) entry which is preliminary data.</text>
</comment>
<evidence type="ECO:0000313" key="3">
    <source>
        <dbReference type="Proteomes" id="UP001501676"/>
    </source>
</evidence>
<sequence>MTDSEAPLDPEQRYPIHRVLPELFRHHTFSGLDVLVSTEPEYPVVAYSRLDESPDIVPMDRRGQWTPTRTSGTHTGSIR</sequence>
<accession>A0ABP6TA16</accession>
<evidence type="ECO:0000256" key="1">
    <source>
        <dbReference type="SAM" id="MobiDB-lite"/>
    </source>
</evidence>
<dbReference type="Proteomes" id="UP001501676">
    <property type="component" value="Unassembled WGS sequence"/>
</dbReference>
<gene>
    <name evidence="2" type="ORF">GCM10020369_76520</name>
</gene>
<name>A0ABP6TA16_9ACTN</name>
<evidence type="ECO:0000313" key="2">
    <source>
        <dbReference type="EMBL" id="GAA3397186.1"/>
    </source>
</evidence>
<keyword evidence="3" id="KW-1185">Reference proteome</keyword>
<feature type="region of interest" description="Disordered" evidence="1">
    <location>
        <begin position="55"/>
        <end position="79"/>
    </location>
</feature>
<dbReference type="RefSeq" id="WP_345733215.1">
    <property type="nucleotide sequence ID" value="NZ_BAAAYN010000064.1"/>
</dbReference>
<dbReference type="EMBL" id="BAAAYN010000064">
    <property type="protein sequence ID" value="GAA3397186.1"/>
    <property type="molecule type" value="Genomic_DNA"/>
</dbReference>
<organism evidence="2 3">
    <name type="scientific">Cryptosporangium minutisporangium</name>
    <dbReference type="NCBI Taxonomy" id="113569"/>
    <lineage>
        <taxon>Bacteria</taxon>
        <taxon>Bacillati</taxon>
        <taxon>Actinomycetota</taxon>
        <taxon>Actinomycetes</taxon>
        <taxon>Cryptosporangiales</taxon>
        <taxon>Cryptosporangiaceae</taxon>
        <taxon>Cryptosporangium</taxon>
    </lineage>
</organism>
<protein>
    <submittedName>
        <fullName evidence="2">Uncharacterized protein</fullName>
    </submittedName>
</protein>
<reference evidence="3" key="1">
    <citation type="journal article" date="2019" name="Int. J. Syst. Evol. Microbiol.">
        <title>The Global Catalogue of Microorganisms (GCM) 10K type strain sequencing project: providing services to taxonomists for standard genome sequencing and annotation.</title>
        <authorList>
            <consortium name="The Broad Institute Genomics Platform"/>
            <consortium name="The Broad Institute Genome Sequencing Center for Infectious Disease"/>
            <person name="Wu L."/>
            <person name="Ma J."/>
        </authorList>
    </citation>
    <scope>NUCLEOTIDE SEQUENCE [LARGE SCALE GENOMIC DNA]</scope>
    <source>
        <strain evidence="3">JCM 9458</strain>
    </source>
</reference>
<proteinExistence type="predicted"/>
<feature type="compositionally biased region" description="Polar residues" evidence="1">
    <location>
        <begin position="65"/>
        <end position="79"/>
    </location>
</feature>